<dbReference type="EMBL" id="VSSQ01001869">
    <property type="protein sequence ID" value="MPM11713.1"/>
    <property type="molecule type" value="Genomic_DNA"/>
</dbReference>
<evidence type="ECO:0000313" key="1">
    <source>
        <dbReference type="EMBL" id="MPM11713.1"/>
    </source>
</evidence>
<name>A0A644XBZ5_9ZZZZ</name>
<comment type="caution">
    <text evidence="1">The sequence shown here is derived from an EMBL/GenBank/DDBJ whole genome shotgun (WGS) entry which is preliminary data.</text>
</comment>
<reference evidence="1" key="1">
    <citation type="submission" date="2019-08" db="EMBL/GenBank/DDBJ databases">
        <authorList>
            <person name="Kucharzyk K."/>
            <person name="Murdoch R.W."/>
            <person name="Higgins S."/>
            <person name="Loffler F."/>
        </authorList>
    </citation>
    <scope>NUCLEOTIDE SEQUENCE</scope>
</reference>
<sequence length="59" mass="6787">MNNALKEMLFLEDMTAQKYAQMSQQITVPNLQKMLNGMEMAARNNFKSISQKMTEMAIV</sequence>
<proteinExistence type="predicted"/>
<protein>
    <submittedName>
        <fullName evidence="1">Uncharacterized protein</fullName>
    </submittedName>
</protein>
<organism evidence="1">
    <name type="scientific">bioreactor metagenome</name>
    <dbReference type="NCBI Taxonomy" id="1076179"/>
    <lineage>
        <taxon>unclassified sequences</taxon>
        <taxon>metagenomes</taxon>
        <taxon>ecological metagenomes</taxon>
    </lineage>
</organism>
<dbReference type="AlphaFoldDB" id="A0A644XBZ5"/>
<gene>
    <name evidence="1" type="ORF">SDC9_58063</name>
</gene>
<accession>A0A644XBZ5</accession>